<gene>
    <name evidence="2" type="primary">3.8A</name>
</gene>
<dbReference type="EMBL" id="HG818823">
    <property type="protein sequence ID" value="CDM21582.1"/>
    <property type="molecule type" value="Genomic_DNA"/>
</dbReference>
<name>W6PN91_9CAUD</name>
<evidence type="ECO:0000313" key="3">
    <source>
        <dbReference type="Proteomes" id="UP000019156"/>
    </source>
</evidence>
<evidence type="ECO:0000313" key="2">
    <source>
        <dbReference type="EMBL" id="CDM21582.1"/>
    </source>
</evidence>
<dbReference type="RefSeq" id="YP_009007189.1">
    <property type="nucleotide sequence ID" value="NC_023576.1"/>
</dbReference>
<dbReference type="Proteomes" id="UP000019156">
    <property type="component" value="Segment"/>
</dbReference>
<dbReference type="OrthoDB" id="21336at10239"/>
<organism evidence="2 3">
    <name type="scientific">Citrobacter phage CR44b</name>
    <dbReference type="NCBI Taxonomy" id="1455075"/>
    <lineage>
        <taxon>Viruses</taxon>
        <taxon>Duplodnaviria</taxon>
        <taxon>Heunggongvirae</taxon>
        <taxon>Uroviricota</taxon>
        <taxon>Caudoviricetes</taxon>
        <taxon>Autographivirales</taxon>
        <taxon>Autotranscriptaviridae</taxon>
        <taxon>Studiervirinae</taxon>
        <taxon>Kayfunavirus</taxon>
        <taxon>Kayfunavirus CR44b</taxon>
    </lineage>
</organism>
<dbReference type="GeneID" id="18500401"/>
<proteinExistence type="predicted"/>
<dbReference type="InterPro" id="IPR044925">
    <property type="entry name" value="His-Me_finger_sf"/>
</dbReference>
<dbReference type="InterPro" id="IPR003615">
    <property type="entry name" value="HNH_nuc"/>
</dbReference>
<dbReference type="SMART" id="SM00507">
    <property type="entry name" value="HNHc"/>
    <property type="match status" value="1"/>
</dbReference>
<dbReference type="Gene3D" id="3.90.75.20">
    <property type="match status" value="1"/>
</dbReference>
<dbReference type="KEGG" id="vg:18500401"/>
<protein>
    <submittedName>
        <fullName evidence="2">Predicted homing endonuclease</fullName>
    </submittedName>
</protein>
<feature type="domain" description="HNH nuclease" evidence="1">
    <location>
        <begin position="40"/>
        <end position="88"/>
    </location>
</feature>
<dbReference type="GO" id="GO:0004519">
    <property type="term" value="F:endonuclease activity"/>
    <property type="evidence" value="ECO:0007669"/>
    <property type="project" value="UniProtKB-KW"/>
</dbReference>
<keyword evidence="2" id="KW-0540">Nuclease</keyword>
<keyword evidence="2" id="KW-0255">Endonuclease</keyword>
<dbReference type="SUPFAM" id="SSF54060">
    <property type="entry name" value="His-Me finger endonucleases"/>
    <property type="match status" value="1"/>
</dbReference>
<keyword evidence="3" id="KW-1185">Reference proteome</keyword>
<evidence type="ECO:0000259" key="1">
    <source>
        <dbReference type="SMART" id="SM00507"/>
    </source>
</evidence>
<sequence length="145" mass="16355">MLSDYYKVDQASPSGLVSVRTGKPVGTLSRMGYWIVQTRSLGSKRAHRVIWELTNGPIPHGMQIDHIDRNPSNNTLSNLRLVTAAENTWNTGSHYDSKTGVKCVTHHQNGYRIQVKRGNVYMRTTRPTLDEAISVRDLMLEGLYV</sequence>
<dbReference type="Pfam" id="PF13392">
    <property type="entry name" value="HNH_3"/>
    <property type="match status" value="1"/>
</dbReference>
<reference evidence="2 3" key="1">
    <citation type="journal article" date="2014" name="Genome Announc.">
        <title>Complete Genome Sequences of Two Citrobacter rodentium Bacteriophages, CR8 and CR44b.</title>
        <authorList>
            <person name="Toribio A.L."/>
            <person name="Pickard D."/>
            <person name="Cerdeno-Tarraga A.M."/>
            <person name="Petty N.K."/>
            <person name="Thomson N."/>
            <person name="Salmond G."/>
            <person name="Dougan G."/>
        </authorList>
    </citation>
    <scope>NUCLEOTIDE SEQUENCE [LARGE SCALE GENOMIC DNA]</scope>
</reference>
<keyword evidence="2" id="KW-0378">Hydrolase</keyword>
<accession>W6PN91</accession>